<dbReference type="GO" id="GO:0005886">
    <property type="term" value="C:plasma membrane"/>
    <property type="evidence" value="ECO:0007669"/>
    <property type="project" value="UniProtKB-SubCell"/>
</dbReference>
<evidence type="ECO:0000256" key="3">
    <source>
        <dbReference type="ARBA" id="ARBA00022692"/>
    </source>
</evidence>
<name>A0A0Q0UBL8_9CORY</name>
<evidence type="ECO:0000313" key="7">
    <source>
        <dbReference type="EMBL" id="KQB83624.1"/>
    </source>
</evidence>
<keyword evidence="8" id="KW-1185">Reference proteome</keyword>
<evidence type="ECO:0000313" key="8">
    <source>
        <dbReference type="Proteomes" id="UP000050517"/>
    </source>
</evidence>
<feature type="transmembrane region" description="Helical" evidence="6">
    <location>
        <begin position="171"/>
        <end position="190"/>
    </location>
</feature>
<keyword evidence="7" id="KW-0808">Transferase</keyword>
<feature type="transmembrane region" description="Helical" evidence="6">
    <location>
        <begin position="225"/>
        <end position="246"/>
    </location>
</feature>
<dbReference type="GO" id="GO:0016746">
    <property type="term" value="F:acyltransferase activity"/>
    <property type="evidence" value="ECO:0007669"/>
    <property type="project" value="UniProtKB-KW"/>
</dbReference>
<dbReference type="PANTHER" id="PTHR23513:SF6">
    <property type="entry name" value="MAJOR FACILITATOR SUPERFAMILY ASSOCIATED DOMAIN-CONTAINING PROTEIN"/>
    <property type="match status" value="1"/>
</dbReference>
<keyword evidence="4 6" id="KW-1133">Transmembrane helix</keyword>
<evidence type="ECO:0000256" key="6">
    <source>
        <dbReference type="SAM" id="Phobius"/>
    </source>
</evidence>
<feature type="transmembrane region" description="Helical" evidence="6">
    <location>
        <begin position="80"/>
        <end position="98"/>
    </location>
</feature>
<evidence type="ECO:0000256" key="1">
    <source>
        <dbReference type="ARBA" id="ARBA00004651"/>
    </source>
</evidence>
<keyword evidence="7" id="KW-0012">Acyltransferase</keyword>
<feature type="transmembrane region" description="Helical" evidence="6">
    <location>
        <begin position="50"/>
        <end position="68"/>
    </location>
</feature>
<feature type="transmembrane region" description="Helical" evidence="6">
    <location>
        <begin position="252"/>
        <end position="275"/>
    </location>
</feature>
<dbReference type="STRING" id="1544416.Cocul_01694"/>
<dbReference type="AlphaFoldDB" id="A0A0Q0UBL8"/>
<keyword evidence="2" id="KW-1003">Cell membrane</keyword>
<sequence>MSAPVILRNRAFAAVWVGQFLTQAAARVFQVGVVWWIVSSVGGMNPGRQSGVILMAATVPAVALVPVVSRLIARYDHRGLLAAMAGAAGLLAGVGAVLSHSWALPFEVLCVLALLLASCQAVFDPCLTTSIPELVDDEDMEPATGFQLATQSIASLSGGFLGPLVVEATGLSGLLGLCAAAYLVAAVLIATRRFPHRASGGHSKAQPAPRPGRVLRRLPSVRHMLLCFTAANFFSTAVFVLLPLFARSTLQATGATVSAFEAALGAGTMLGAALGPRLRLRLSTIGGGGLALAALGLAAPGLLPRPWVAVVGLVVAGACIGAIGVRFVSYFQRRVPAADKPAFFAVMQALISATLPVSSLVFGSLGDVLPVRLLLLIQGAGLLPVALAAWRVASRLKEEKDKRA</sequence>
<evidence type="ECO:0000256" key="5">
    <source>
        <dbReference type="ARBA" id="ARBA00023136"/>
    </source>
</evidence>
<keyword evidence="5 6" id="KW-0472">Membrane</keyword>
<evidence type="ECO:0000256" key="4">
    <source>
        <dbReference type="ARBA" id="ARBA00022989"/>
    </source>
</evidence>
<feature type="transmembrane region" description="Helical" evidence="6">
    <location>
        <begin position="343"/>
        <end position="365"/>
    </location>
</feature>
<feature type="transmembrane region" description="Helical" evidence="6">
    <location>
        <begin position="282"/>
        <end position="303"/>
    </location>
</feature>
<feature type="transmembrane region" description="Helical" evidence="6">
    <location>
        <begin position="371"/>
        <end position="393"/>
    </location>
</feature>
<dbReference type="EMBL" id="LKST01000003">
    <property type="protein sequence ID" value="KQB83624.1"/>
    <property type="molecule type" value="Genomic_DNA"/>
</dbReference>
<organism evidence="7 8">
    <name type="scientific">Corynebacterium oculi</name>
    <dbReference type="NCBI Taxonomy" id="1544416"/>
    <lineage>
        <taxon>Bacteria</taxon>
        <taxon>Bacillati</taxon>
        <taxon>Actinomycetota</taxon>
        <taxon>Actinomycetes</taxon>
        <taxon>Mycobacteriales</taxon>
        <taxon>Corynebacteriaceae</taxon>
        <taxon>Corynebacterium</taxon>
    </lineage>
</organism>
<dbReference type="RefSeq" id="WP_069723605.1">
    <property type="nucleotide sequence ID" value="NZ_LKST01000003.1"/>
</dbReference>
<comment type="caution">
    <text evidence="7">The sequence shown here is derived from an EMBL/GenBank/DDBJ whole genome shotgun (WGS) entry which is preliminary data.</text>
</comment>
<dbReference type="InterPro" id="IPR036259">
    <property type="entry name" value="MFS_trans_sf"/>
</dbReference>
<accession>A0A0Q0UBL8</accession>
<dbReference type="Gene3D" id="1.20.1250.20">
    <property type="entry name" value="MFS general substrate transporter like domains"/>
    <property type="match status" value="1"/>
</dbReference>
<dbReference type="InterPro" id="IPR011701">
    <property type="entry name" value="MFS"/>
</dbReference>
<protein>
    <submittedName>
        <fullName evidence="7">2-acyl-glycerophospho-ethanolamine acyltransferase</fullName>
    </submittedName>
</protein>
<dbReference type="GO" id="GO:0022857">
    <property type="term" value="F:transmembrane transporter activity"/>
    <property type="evidence" value="ECO:0007669"/>
    <property type="project" value="InterPro"/>
</dbReference>
<gene>
    <name evidence="7" type="ORF">Cocul_01694</name>
</gene>
<comment type="subcellular location">
    <subcellularLocation>
        <location evidence="1">Cell membrane</location>
        <topology evidence="1">Multi-pass membrane protein</topology>
    </subcellularLocation>
</comment>
<dbReference type="Proteomes" id="UP000050517">
    <property type="component" value="Unassembled WGS sequence"/>
</dbReference>
<feature type="transmembrane region" description="Helical" evidence="6">
    <location>
        <begin position="309"/>
        <end position="331"/>
    </location>
</feature>
<dbReference type="PANTHER" id="PTHR23513">
    <property type="entry name" value="INTEGRAL MEMBRANE EFFLUX PROTEIN-RELATED"/>
    <property type="match status" value="1"/>
</dbReference>
<dbReference type="PATRIC" id="fig|1544416.3.peg.1696"/>
<evidence type="ECO:0000256" key="2">
    <source>
        <dbReference type="ARBA" id="ARBA00022475"/>
    </source>
</evidence>
<dbReference type="SUPFAM" id="SSF103473">
    <property type="entry name" value="MFS general substrate transporter"/>
    <property type="match status" value="1"/>
</dbReference>
<proteinExistence type="predicted"/>
<keyword evidence="3 6" id="KW-0812">Transmembrane</keyword>
<reference evidence="7 8" key="1">
    <citation type="submission" date="2015-10" db="EMBL/GenBank/DDBJ databases">
        <title>Corynebacteirum lowii and Corynebacterium oculi species nova, derived from human clinical disease and and emended description of Corynebacterium mastiditis.</title>
        <authorList>
            <person name="Bernard K."/>
            <person name="Pacheco A.L."/>
            <person name="Mcdougall C."/>
            <person name="Burtx T."/>
            <person name="Weibe D."/>
            <person name="Tyler S."/>
            <person name="Olson A.B."/>
            <person name="Cnockaert M."/>
            <person name="Eguchi H."/>
            <person name="Kuwahara T."/>
            <person name="Nakayama-Imaohji H."/>
            <person name="Boudewijins M."/>
            <person name="Van Hoecke F."/>
            <person name="Bernier A.-M."/>
            <person name="Vandamme P."/>
        </authorList>
    </citation>
    <scope>NUCLEOTIDE SEQUENCE [LARGE SCALE GENOMIC DNA]</scope>
    <source>
        <strain evidence="7 8">NML 130210</strain>
    </source>
</reference>
<dbReference type="Pfam" id="PF07690">
    <property type="entry name" value="MFS_1"/>
    <property type="match status" value="1"/>
</dbReference>